<evidence type="ECO:0000256" key="5">
    <source>
        <dbReference type="ARBA" id="ARBA00022723"/>
    </source>
</evidence>
<dbReference type="PANTHER" id="PTHR11601:SF34">
    <property type="entry name" value="CYSTEINE DESULFURASE"/>
    <property type="match status" value="1"/>
</dbReference>
<keyword evidence="5" id="KW-0479">Metal-binding</keyword>
<dbReference type="PANTHER" id="PTHR11601">
    <property type="entry name" value="CYSTEINE DESULFURYLASE FAMILY MEMBER"/>
    <property type="match status" value="1"/>
</dbReference>
<dbReference type="Pfam" id="PF00266">
    <property type="entry name" value="Aminotran_5"/>
    <property type="match status" value="1"/>
</dbReference>
<name>A0A841EMR7_9BACT</name>
<evidence type="ECO:0000256" key="8">
    <source>
        <dbReference type="ARBA" id="ARBA00023014"/>
    </source>
</evidence>
<dbReference type="SUPFAM" id="SSF53383">
    <property type="entry name" value="PLP-dependent transferases"/>
    <property type="match status" value="1"/>
</dbReference>
<evidence type="ECO:0000313" key="13">
    <source>
        <dbReference type="Proteomes" id="UP000524404"/>
    </source>
</evidence>
<dbReference type="InterPro" id="IPR016454">
    <property type="entry name" value="Cysteine_dSase"/>
</dbReference>
<keyword evidence="6" id="KW-0663">Pyridoxal phosphate</keyword>
<dbReference type="PIRSF" id="PIRSF005572">
    <property type="entry name" value="NifS"/>
    <property type="match status" value="1"/>
</dbReference>
<evidence type="ECO:0000256" key="10">
    <source>
        <dbReference type="RuleBase" id="RU004504"/>
    </source>
</evidence>
<evidence type="ECO:0000313" key="12">
    <source>
        <dbReference type="EMBL" id="MBB6002709.1"/>
    </source>
</evidence>
<protein>
    <recommendedName>
        <fullName evidence="3">cysteine desulfurase</fullName>
        <ecNumber evidence="3">2.8.1.7</ecNumber>
    </recommendedName>
</protein>
<gene>
    <name evidence="12" type="ORF">HNP25_001361</name>
</gene>
<dbReference type="GO" id="GO:0051536">
    <property type="term" value="F:iron-sulfur cluster binding"/>
    <property type="evidence" value="ECO:0007669"/>
    <property type="project" value="UniProtKB-KW"/>
</dbReference>
<dbReference type="RefSeq" id="WP_184132249.1">
    <property type="nucleotide sequence ID" value="NZ_JACHKT010000007.1"/>
</dbReference>
<evidence type="ECO:0000256" key="1">
    <source>
        <dbReference type="ARBA" id="ARBA00001933"/>
    </source>
</evidence>
<comment type="caution">
    <text evidence="12">The sequence shown here is derived from an EMBL/GenBank/DDBJ whole genome shotgun (WGS) entry which is preliminary data.</text>
</comment>
<dbReference type="EC" id="2.8.1.7" evidence="3"/>
<dbReference type="InterPro" id="IPR020578">
    <property type="entry name" value="Aminotrans_V_PyrdxlP_BS"/>
</dbReference>
<dbReference type="InterPro" id="IPR015421">
    <property type="entry name" value="PyrdxlP-dep_Trfase_major"/>
</dbReference>
<keyword evidence="4 12" id="KW-0808">Transferase</keyword>
<sequence>MEIYCDNAATTSLDLEVLDTMIPYLANHYGNPSSSHGIGRKAREAVEESRLKIASLLNVSENDIFFTSGATEANNLALSGAIKTYDIKNVITSKLEHKAVLQTLGQYSQQNDLESDFVKLDSKGNIDFEQLEWLLKNNQQTLVSLMHGNNEIGNLTDIKKVGEICKKYDAIFHSDTTQTIGKYRFDVKKLYIDYIVGSSHKFHGPKGVGFIYINKYRKIQPHIFGGAQERGTRGGTENVAGIVGMAKALEIAYRNLEEYQNYVAFLKSKMIMALQDLFGDEITFNGESDSIGNSLPNILNVAFPNLKKGGVLVNRLDALGIAVSGGSACSNLTNNGSHVLKTLNRNLDKDSVRFSFCKYNTPAEIDLIIKAIVDIYDQDIFVRKLNQKKLSALIYA</sequence>
<keyword evidence="7" id="KW-0408">Iron</keyword>
<comment type="catalytic activity">
    <reaction evidence="9">
        <text>(sulfur carrier)-H + L-cysteine = (sulfur carrier)-SH + L-alanine</text>
        <dbReference type="Rhea" id="RHEA:43892"/>
        <dbReference type="Rhea" id="RHEA-COMP:14737"/>
        <dbReference type="Rhea" id="RHEA-COMP:14739"/>
        <dbReference type="ChEBI" id="CHEBI:29917"/>
        <dbReference type="ChEBI" id="CHEBI:35235"/>
        <dbReference type="ChEBI" id="CHEBI:57972"/>
        <dbReference type="ChEBI" id="CHEBI:64428"/>
        <dbReference type="EC" id="2.8.1.7"/>
    </reaction>
</comment>
<comment type="similarity">
    <text evidence="2">Belongs to the class-V pyridoxal-phosphate-dependent aminotransferase family. NifS/IscS subfamily.</text>
</comment>
<evidence type="ECO:0000256" key="9">
    <source>
        <dbReference type="ARBA" id="ARBA00050776"/>
    </source>
</evidence>
<dbReference type="InterPro" id="IPR015424">
    <property type="entry name" value="PyrdxlP-dep_Trfase"/>
</dbReference>
<dbReference type="Gene3D" id="3.40.640.10">
    <property type="entry name" value="Type I PLP-dependent aspartate aminotransferase-like (Major domain)"/>
    <property type="match status" value="1"/>
</dbReference>
<dbReference type="InterPro" id="IPR015422">
    <property type="entry name" value="PyrdxlP-dep_Trfase_small"/>
</dbReference>
<dbReference type="InterPro" id="IPR000192">
    <property type="entry name" value="Aminotrans_V_dom"/>
</dbReference>
<organism evidence="12 13">
    <name type="scientific">Arcicella rosea</name>
    <dbReference type="NCBI Taxonomy" id="502909"/>
    <lineage>
        <taxon>Bacteria</taxon>
        <taxon>Pseudomonadati</taxon>
        <taxon>Bacteroidota</taxon>
        <taxon>Cytophagia</taxon>
        <taxon>Cytophagales</taxon>
        <taxon>Flectobacillaceae</taxon>
        <taxon>Arcicella</taxon>
    </lineage>
</organism>
<evidence type="ECO:0000259" key="11">
    <source>
        <dbReference type="Pfam" id="PF00266"/>
    </source>
</evidence>
<dbReference type="AlphaFoldDB" id="A0A841EMR7"/>
<feature type="domain" description="Aminotransferase class V" evidence="11">
    <location>
        <begin position="3"/>
        <end position="367"/>
    </location>
</feature>
<evidence type="ECO:0000256" key="7">
    <source>
        <dbReference type="ARBA" id="ARBA00023004"/>
    </source>
</evidence>
<evidence type="ECO:0000256" key="6">
    <source>
        <dbReference type="ARBA" id="ARBA00022898"/>
    </source>
</evidence>
<evidence type="ECO:0000256" key="2">
    <source>
        <dbReference type="ARBA" id="ARBA00006490"/>
    </source>
</evidence>
<dbReference type="Gene3D" id="1.10.260.50">
    <property type="match status" value="1"/>
</dbReference>
<dbReference type="PROSITE" id="PS00595">
    <property type="entry name" value="AA_TRANSFER_CLASS_5"/>
    <property type="match status" value="1"/>
</dbReference>
<evidence type="ECO:0000256" key="3">
    <source>
        <dbReference type="ARBA" id="ARBA00012239"/>
    </source>
</evidence>
<keyword evidence="13" id="KW-1185">Reference proteome</keyword>
<accession>A0A841EMR7</accession>
<comment type="cofactor">
    <cofactor evidence="1 10">
        <name>pyridoxal 5'-phosphate</name>
        <dbReference type="ChEBI" id="CHEBI:597326"/>
    </cofactor>
</comment>
<reference evidence="12 13" key="1">
    <citation type="submission" date="2020-08" db="EMBL/GenBank/DDBJ databases">
        <title>Functional genomics of gut bacteria from endangered species of beetles.</title>
        <authorList>
            <person name="Carlos-Shanley C."/>
        </authorList>
    </citation>
    <scope>NUCLEOTIDE SEQUENCE [LARGE SCALE GENOMIC DNA]</scope>
    <source>
        <strain evidence="12 13">S00070</strain>
    </source>
</reference>
<evidence type="ECO:0000256" key="4">
    <source>
        <dbReference type="ARBA" id="ARBA00022679"/>
    </source>
</evidence>
<dbReference type="Proteomes" id="UP000524404">
    <property type="component" value="Unassembled WGS sequence"/>
</dbReference>
<dbReference type="GO" id="GO:0031071">
    <property type="term" value="F:cysteine desulfurase activity"/>
    <property type="evidence" value="ECO:0007669"/>
    <property type="project" value="UniProtKB-EC"/>
</dbReference>
<dbReference type="GO" id="GO:0046872">
    <property type="term" value="F:metal ion binding"/>
    <property type="evidence" value="ECO:0007669"/>
    <property type="project" value="UniProtKB-KW"/>
</dbReference>
<keyword evidence="8" id="KW-0411">Iron-sulfur</keyword>
<dbReference type="Gene3D" id="3.90.1150.10">
    <property type="entry name" value="Aspartate Aminotransferase, domain 1"/>
    <property type="match status" value="1"/>
</dbReference>
<dbReference type="EMBL" id="JACHKT010000007">
    <property type="protein sequence ID" value="MBB6002709.1"/>
    <property type="molecule type" value="Genomic_DNA"/>
</dbReference>
<proteinExistence type="inferred from homology"/>